<reference evidence="1 2" key="1">
    <citation type="submission" date="2024-06" db="EMBL/GenBank/DDBJ databases">
        <title>The Natural Products Discovery Center: Release of the First 8490 Sequenced Strains for Exploring Actinobacteria Biosynthetic Diversity.</title>
        <authorList>
            <person name="Kalkreuter E."/>
            <person name="Kautsar S.A."/>
            <person name="Yang D."/>
            <person name="Bader C.D."/>
            <person name="Teijaro C.N."/>
            <person name="Fluegel L."/>
            <person name="Davis C.M."/>
            <person name="Simpson J.R."/>
            <person name="Lauterbach L."/>
            <person name="Steele A.D."/>
            <person name="Gui C."/>
            <person name="Meng S."/>
            <person name="Li G."/>
            <person name="Viehrig K."/>
            <person name="Ye F."/>
            <person name="Su P."/>
            <person name="Kiefer A.F."/>
            <person name="Nichols A."/>
            <person name="Cepeda A.J."/>
            <person name="Yan W."/>
            <person name="Fan B."/>
            <person name="Jiang Y."/>
            <person name="Adhikari A."/>
            <person name="Zheng C.-J."/>
            <person name="Schuster L."/>
            <person name="Cowan T.M."/>
            <person name="Smanski M.J."/>
            <person name="Chevrette M.G."/>
            <person name="De Carvalho L.P.S."/>
            <person name="Shen B."/>
        </authorList>
    </citation>
    <scope>NUCLEOTIDE SEQUENCE [LARGE SCALE GENOMIC DNA]</scope>
    <source>
        <strain evidence="1 2">NPDC001615</strain>
    </source>
</reference>
<name>A0ABV1SV71_9ACTN</name>
<protein>
    <recommendedName>
        <fullName evidence="3">WXG100 family type VII secretion target</fullName>
    </recommendedName>
</protein>
<sequence>MGEDVFSADVGRIRQWQKLMGDITDITNNVVRDFESEVRACLDWVGQDDSMAKELRPRDQKEREGATKTGTSLMEAIGGITTALNVNGNVIHGAQDDAYDAIKKKTGKH</sequence>
<comment type="caution">
    <text evidence="1">The sequence shown here is derived from an EMBL/GenBank/DDBJ whole genome shotgun (WGS) entry which is preliminary data.</text>
</comment>
<dbReference type="EMBL" id="JBEOZY010000010">
    <property type="protein sequence ID" value="MER6165625.1"/>
    <property type="molecule type" value="Genomic_DNA"/>
</dbReference>
<gene>
    <name evidence="1" type="ORF">ABT188_13780</name>
</gene>
<evidence type="ECO:0000313" key="1">
    <source>
        <dbReference type="EMBL" id="MER6165625.1"/>
    </source>
</evidence>
<evidence type="ECO:0008006" key="3">
    <source>
        <dbReference type="Google" id="ProtNLM"/>
    </source>
</evidence>
<evidence type="ECO:0000313" key="2">
    <source>
        <dbReference type="Proteomes" id="UP001496720"/>
    </source>
</evidence>
<organism evidence="1 2">
    <name type="scientific">Streptomyces violaceorubidus</name>
    <dbReference type="NCBI Taxonomy" id="284042"/>
    <lineage>
        <taxon>Bacteria</taxon>
        <taxon>Bacillati</taxon>
        <taxon>Actinomycetota</taxon>
        <taxon>Actinomycetes</taxon>
        <taxon>Kitasatosporales</taxon>
        <taxon>Streptomycetaceae</taxon>
        <taxon>Streptomyces</taxon>
    </lineage>
</organism>
<dbReference type="Proteomes" id="UP001496720">
    <property type="component" value="Unassembled WGS sequence"/>
</dbReference>
<dbReference type="RefSeq" id="WP_352147400.1">
    <property type="nucleotide sequence ID" value="NZ_JBEOZY010000010.1"/>
</dbReference>
<proteinExistence type="predicted"/>
<accession>A0ABV1SV71</accession>
<keyword evidence="2" id="KW-1185">Reference proteome</keyword>